<sequence>MGFRGISRLRSVPLNTHLLDNNDLIWQFDMNKSSYLSR</sequence>
<evidence type="ECO:0000313" key="2">
    <source>
        <dbReference type="Proteomes" id="UP000005268"/>
    </source>
</evidence>
<reference evidence="1 2" key="1">
    <citation type="journal article" date="2012" name="J. Bacteriol.">
        <title>Complete Genome Sequence of the Naphthalene-Degrading Pseudomonas putida Strain ND6.</title>
        <authorList>
            <person name="Li S."/>
            <person name="Zhao H."/>
            <person name="Li Y."/>
            <person name="Niu S."/>
            <person name="Cai B."/>
        </authorList>
    </citation>
    <scope>NUCLEOTIDE SEQUENCE [LARGE SCALE GENOMIC DNA]</scope>
    <source>
        <strain evidence="1 2">ND6</strain>
    </source>
</reference>
<protein>
    <submittedName>
        <fullName evidence="1">Uncharacterized protein</fullName>
    </submittedName>
</protein>
<organism evidence="1 2">
    <name type="scientific">Pseudomonas putida ND6</name>
    <dbReference type="NCBI Taxonomy" id="231023"/>
    <lineage>
        <taxon>Bacteria</taxon>
        <taxon>Pseudomonadati</taxon>
        <taxon>Pseudomonadota</taxon>
        <taxon>Gammaproteobacteria</taxon>
        <taxon>Pseudomonadales</taxon>
        <taxon>Pseudomonadaceae</taxon>
        <taxon>Pseudomonas</taxon>
    </lineage>
</organism>
<name>I3UZV6_PSEPU</name>
<dbReference type="EMBL" id="CP003588">
    <property type="protein sequence ID" value="AFK71027.1"/>
    <property type="molecule type" value="Genomic_DNA"/>
</dbReference>
<dbReference type="Proteomes" id="UP000005268">
    <property type="component" value="Chromosome"/>
</dbReference>
<gene>
    <name evidence="1" type="ORF">YSA_07871</name>
</gene>
<dbReference type="AlphaFoldDB" id="I3UZV6"/>
<dbReference type="KEGG" id="ppi:YSA_07871"/>
<evidence type="ECO:0000313" key="1">
    <source>
        <dbReference type="EMBL" id="AFK71027.1"/>
    </source>
</evidence>
<accession>I3UZV6</accession>
<dbReference type="HOGENOM" id="CLU_3331818_0_0_6"/>
<proteinExistence type="predicted"/>